<dbReference type="EMBL" id="KV875097">
    <property type="protein sequence ID" value="OIW30268.1"/>
    <property type="molecule type" value="Genomic_DNA"/>
</dbReference>
<keyword evidence="1" id="KW-0472">Membrane</keyword>
<name>A0A1J7JLT0_9PEZI</name>
<keyword evidence="1" id="KW-0812">Transmembrane</keyword>
<reference evidence="2 3" key="1">
    <citation type="submission" date="2016-10" db="EMBL/GenBank/DDBJ databases">
        <title>Draft genome sequence of Coniochaeta ligniaria NRRL30616, a lignocellulolytic fungus for bioabatement of inhibitors in plant biomass hydrolysates.</title>
        <authorList>
            <consortium name="DOE Joint Genome Institute"/>
            <person name="Jimenez D.J."/>
            <person name="Hector R.E."/>
            <person name="Riley R."/>
            <person name="Sun H."/>
            <person name="Grigoriev I.V."/>
            <person name="Van Elsas J.D."/>
            <person name="Nichols N.N."/>
        </authorList>
    </citation>
    <scope>NUCLEOTIDE SEQUENCE [LARGE SCALE GENOMIC DNA]</scope>
    <source>
        <strain evidence="2 3">NRRL 30616</strain>
    </source>
</reference>
<evidence type="ECO:0000313" key="2">
    <source>
        <dbReference type="EMBL" id="OIW30268.1"/>
    </source>
</evidence>
<feature type="transmembrane region" description="Helical" evidence="1">
    <location>
        <begin position="21"/>
        <end position="47"/>
    </location>
</feature>
<accession>A0A1J7JLT0</accession>
<dbReference type="InParanoid" id="A0A1J7JLT0"/>
<keyword evidence="1" id="KW-1133">Transmembrane helix</keyword>
<organism evidence="2 3">
    <name type="scientific">Coniochaeta ligniaria NRRL 30616</name>
    <dbReference type="NCBI Taxonomy" id="1408157"/>
    <lineage>
        <taxon>Eukaryota</taxon>
        <taxon>Fungi</taxon>
        <taxon>Dikarya</taxon>
        <taxon>Ascomycota</taxon>
        <taxon>Pezizomycotina</taxon>
        <taxon>Sordariomycetes</taxon>
        <taxon>Sordariomycetidae</taxon>
        <taxon>Coniochaetales</taxon>
        <taxon>Coniochaetaceae</taxon>
        <taxon>Coniochaeta</taxon>
    </lineage>
</organism>
<sequence>MEGSGRFSCCRCRRQLGNLRLVWAAATVSIPFFSSMYLPEAIFLFLLPRDASPSPLPLLGPTSSITLPPGCRLLTRSCRLCCGLPWALPYLLVFISQLGTQFRTQYPTPNST</sequence>
<dbReference type="Proteomes" id="UP000182658">
    <property type="component" value="Unassembled WGS sequence"/>
</dbReference>
<keyword evidence="3" id="KW-1185">Reference proteome</keyword>
<gene>
    <name evidence="2" type="ORF">CONLIGDRAFT_361353</name>
</gene>
<protein>
    <submittedName>
        <fullName evidence="2">Uncharacterized protein</fullName>
    </submittedName>
</protein>
<proteinExistence type="predicted"/>
<dbReference type="AlphaFoldDB" id="A0A1J7JLT0"/>
<evidence type="ECO:0000256" key="1">
    <source>
        <dbReference type="SAM" id="Phobius"/>
    </source>
</evidence>
<evidence type="ECO:0000313" key="3">
    <source>
        <dbReference type="Proteomes" id="UP000182658"/>
    </source>
</evidence>